<feature type="region of interest" description="Disordered" evidence="4">
    <location>
        <begin position="1"/>
        <end position="27"/>
    </location>
</feature>
<protein>
    <recommendedName>
        <fullName evidence="6">50S ribosomal protein L35</fullName>
    </recommendedName>
</protein>
<dbReference type="Gene3D" id="4.10.410.60">
    <property type="match status" value="1"/>
</dbReference>
<dbReference type="EMBL" id="UINC01021639">
    <property type="protein sequence ID" value="SVA89619.1"/>
    <property type="molecule type" value="Genomic_DNA"/>
</dbReference>
<evidence type="ECO:0000256" key="2">
    <source>
        <dbReference type="ARBA" id="ARBA00022980"/>
    </source>
</evidence>
<comment type="similarity">
    <text evidence="1">Belongs to the bacterial ribosomal protein bL35 family.</text>
</comment>
<gene>
    <name evidence="5" type="ORF">METZ01_LOCUS142473</name>
</gene>
<evidence type="ECO:0000313" key="5">
    <source>
        <dbReference type="EMBL" id="SVA89619.1"/>
    </source>
</evidence>
<accession>A0A381ZKC7</accession>
<evidence type="ECO:0000256" key="3">
    <source>
        <dbReference type="ARBA" id="ARBA00023274"/>
    </source>
</evidence>
<dbReference type="InterPro" id="IPR021137">
    <property type="entry name" value="Ribosomal_bL35-like"/>
</dbReference>
<dbReference type="GO" id="GO:1990904">
    <property type="term" value="C:ribonucleoprotein complex"/>
    <property type="evidence" value="ECO:0007669"/>
    <property type="project" value="UniProtKB-KW"/>
</dbReference>
<dbReference type="GO" id="GO:0005840">
    <property type="term" value="C:ribosome"/>
    <property type="evidence" value="ECO:0007669"/>
    <property type="project" value="UniProtKB-KW"/>
</dbReference>
<proteinExistence type="inferred from homology"/>
<evidence type="ECO:0000256" key="4">
    <source>
        <dbReference type="SAM" id="MobiDB-lite"/>
    </source>
</evidence>
<reference evidence="5" key="1">
    <citation type="submission" date="2018-05" db="EMBL/GenBank/DDBJ databases">
        <authorList>
            <person name="Lanie J.A."/>
            <person name="Ng W.-L."/>
            <person name="Kazmierczak K.M."/>
            <person name="Andrzejewski T.M."/>
            <person name="Davidsen T.M."/>
            <person name="Wayne K.J."/>
            <person name="Tettelin H."/>
            <person name="Glass J.I."/>
            <person name="Rusch D."/>
            <person name="Podicherti R."/>
            <person name="Tsui H.-C.T."/>
            <person name="Winkler M.E."/>
        </authorList>
    </citation>
    <scope>NUCLEOTIDE SEQUENCE</scope>
</reference>
<sequence length="27" mass="3075">MPKMKTRRGAAKRFKVTGSGRIKRNKA</sequence>
<keyword evidence="3" id="KW-0687">Ribonucleoprotein</keyword>
<dbReference type="GO" id="GO:0006412">
    <property type="term" value="P:translation"/>
    <property type="evidence" value="ECO:0007669"/>
    <property type="project" value="InterPro"/>
</dbReference>
<feature type="non-terminal residue" evidence="5">
    <location>
        <position position="27"/>
    </location>
</feature>
<dbReference type="InterPro" id="IPR001706">
    <property type="entry name" value="Ribosomal_bL35"/>
</dbReference>
<organism evidence="5">
    <name type="scientific">marine metagenome</name>
    <dbReference type="NCBI Taxonomy" id="408172"/>
    <lineage>
        <taxon>unclassified sequences</taxon>
        <taxon>metagenomes</taxon>
        <taxon>ecological metagenomes</taxon>
    </lineage>
</organism>
<dbReference type="InterPro" id="IPR037229">
    <property type="entry name" value="Ribosomal_bL35_sf"/>
</dbReference>
<dbReference type="AlphaFoldDB" id="A0A381ZKC7"/>
<keyword evidence="2" id="KW-0689">Ribosomal protein</keyword>
<evidence type="ECO:0008006" key="6">
    <source>
        <dbReference type="Google" id="ProtNLM"/>
    </source>
</evidence>
<dbReference type="Pfam" id="PF01632">
    <property type="entry name" value="Ribosomal_L35p"/>
    <property type="match status" value="1"/>
</dbReference>
<dbReference type="GO" id="GO:0003735">
    <property type="term" value="F:structural constituent of ribosome"/>
    <property type="evidence" value="ECO:0007669"/>
    <property type="project" value="InterPro"/>
</dbReference>
<evidence type="ECO:0000256" key="1">
    <source>
        <dbReference type="ARBA" id="ARBA00006598"/>
    </source>
</evidence>
<name>A0A381ZKC7_9ZZZZ</name>
<dbReference type="SUPFAM" id="SSF143034">
    <property type="entry name" value="L35p-like"/>
    <property type="match status" value="1"/>
</dbReference>
<dbReference type="PRINTS" id="PR00064">
    <property type="entry name" value="RIBOSOMALL35"/>
</dbReference>